<reference evidence="1" key="1">
    <citation type="submission" date="2021-01" db="EMBL/GenBank/DDBJ databases">
        <authorList>
            <person name="Corre E."/>
            <person name="Pelletier E."/>
            <person name="Niang G."/>
            <person name="Scheremetjew M."/>
            <person name="Finn R."/>
            <person name="Kale V."/>
            <person name="Holt S."/>
            <person name="Cochrane G."/>
            <person name="Meng A."/>
            <person name="Brown T."/>
            <person name="Cohen L."/>
        </authorList>
    </citation>
    <scope>NUCLEOTIDE SEQUENCE</scope>
    <source>
        <strain evidence="1">CCAP979/52</strain>
    </source>
</reference>
<gene>
    <name evidence="1" type="ORF">CCUR1050_LOCUS27568</name>
</gene>
<proteinExistence type="predicted"/>
<accession>A0A7S0MVI7</accession>
<protein>
    <submittedName>
        <fullName evidence="1">Uncharacterized protein</fullName>
    </submittedName>
</protein>
<dbReference type="AlphaFoldDB" id="A0A7S0MVI7"/>
<dbReference type="EMBL" id="HBEZ01050146">
    <property type="protein sequence ID" value="CAD8652273.1"/>
    <property type="molecule type" value="Transcribed_RNA"/>
</dbReference>
<name>A0A7S0MVI7_9CRYP</name>
<evidence type="ECO:0000313" key="1">
    <source>
        <dbReference type="EMBL" id="CAD8652273.1"/>
    </source>
</evidence>
<organism evidence="1">
    <name type="scientific">Cryptomonas curvata</name>
    <dbReference type="NCBI Taxonomy" id="233186"/>
    <lineage>
        <taxon>Eukaryota</taxon>
        <taxon>Cryptophyceae</taxon>
        <taxon>Cryptomonadales</taxon>
        <taxon>Cryptomonadaceae</taxon>
        <taxon>Cryptomonas</taxon>
    </lineage>
</organism>
<sequence>MTMCQSAVVNRTHWFRSALAAASGFNRLDLVKLRYPSLCNFAKKLPEKEGNSDPKLVSCKYWDTTVEMLMVGISVILSAPDQKTDAWKTEGIIYSFPASKYHLMHQLEESIHFATNRHLPSPVSKTVLNDDVISCTAGMQTLWTEGNDNYPAFTNMQITVVANSKLTDFINHRTGIGGSFNPHLLDTVPSSGAARRRQQLIRRSTRALHGEGRVRRDRLLYSCRTTRRRRGNDLPALRTWI</sequence>